<keyword evidence="6 16" id="KW-0812">Transmembrane</keyword>
<dbReference type="OrthoDB" id="230260at2"/>
<dbReference type="InterPro" id="IPR003856">
    <property type="entry name" value="LPS_length_determ_N"/>
</dbReference>
<evidence type="ECO:0000256" key="9">
    <source>
        <dbReference type="ARBA" id="ARBA00022840"/>
    </source>
</evidence>
<dbReference type="AlphaFoldDB" id="A0A2T7UQK4"/>
<feature type="domain" description="Polysaccharide chain length determinant N-terminal" evidence="17">
    <location>
        <begin position="52"/>
        <end position="142"/>
    </location>
</feature>
<evidence type="ECO:0000256" key="11">
    <source>
        <dbReference type="ARBA" id="ARBA00023136"/>
    </source>
</evidence>
<evidence type="ECO:0000259" key="18">
    <source>
        <dbReference type="Pfam" id="PF13614"/>
    </source>
</evidence>
<keyword evidence="12" id="KW-0829">Tyrosine-protein kinase</keyword>
<keyword evidence="10 16" id="KW-1133">Transmembrane helix</keyword>
<evidence type="ECO:0000256" key="15">
    <source>
        <dbReference type="SAM" id="MobiDB-lite"/>
    </source>
</evidence>
<keyword evidence="7" id="KW-0547">Nucleotide-binding</keyword>
<comment type="caution">
    <text evidence="20">The sequence shown here is derived from an EMBL/GenBank/DDBJ whole genome shotgun (WGS) entry which is preliminary data.</text>
</comment>
<keyword evidence="21" id="KW-1185">Reference proteome</keyword>
<name>A0A2T7UQK4_9RHOB</name>
<keyword evidence="8" id="KW-0418">Kinase</keyword>
<evidence type="ECO:0000256" key="16">
    <source>
        <dbReference type="SAM" id="Phobius"/>
    </source>
</evidence>
<evidence type="ECO:0000256" key="3">
    <source>
        <dbReference type="ARBA" id="ARBA00022475"/>
    </source>
</evidence>
<evidence type="ECO:0000256" key="13">
    <source>
        <dbReference type="ARBA" id="ARBA00053015"/>
    </source>
</evidence>
<keyword evidence="5 20" id="KW-0808">Transferase</keyword>
<evidence type="ECO:0000256" key="1">
    <source>
        <dbReference type="ARBA" id="ARBA00004429"/>
    </source>
</evidence>
<evidence type="ECO:0000256" key="5">
    <source>
        <dbReference type="ARBA" id="ARBA00022679"/>
    </source>
</evidence>
<dbReference type="GO" id="GO:0005524">
    <property type="term" value="F:ATP binding"/>
    <property type="evidence" value="ECO:0007669"/>
    <property type="project" value="UniProtKB-KW"/>
</dbReference>
<evidence type="ECO:0000256" key="8">
    <source>
        <dbReference type="ARBA" id="ARBA00022777"/>
    </source>
</evidence>
<dbReference type="CDD" id="cd05387">
    <property type="entry name" value="BY-kinase"/>
    <property type="match status" value="1"/>
</dbReference>
<dbReference type="Proteomes" id="UP000244810">
    <property type="component" value="Unassembled WGS sequence"/>
</dbReference>
<dbReference type="InterPro" id="IPR005702">
    <property type="entry name" value="Wzc-like_C"/>
</dbReference>
<evidence type="ECO:0000256" key="10">
    <source>
        <dbReference type="ARBA" id="ARBA00022989"/>
    </source>
</evidence>
<evidence type="ECO:0000256" key="2">
    <source>
        <dbReference type="ARBA" id="ARBA00008883"/>
    </source>
</evidence>
<dbReference type="FunFam" id="3.40.50.300:FF:000527">
    <property type="entry name" value="Tyrosine-protein kinase etk"/>
    <property type="match status" value="1"/>
</dbReference>
<dbReference type="GO" id="GO:0005886">
    <property type="term" value="C:plasma membrane"/>
    <property type="evidence" value="ECO:0007669"/>
    <property type="project" value="UniProtKB-SubCell"/>
</dbReference>
<dbReference type="Gene3D" id="3.40.50.300">
    <property type="entry name" value="P-loop containing nucleotide triphosphate hydrolases"/>
    <property type="match status" value="1"/>
</dbReference>
<sequence>MISLPRPPTGGRANWCRERVGRMLEDQNASARRSQAAAPPPQDNKASRNDGEIDVLEIVFKIWKGKIQVMLAMGIALVLAFVMLLNTEPTYQADALLQLEENSNALALPSEMSDLLGANDPRSVTEIEIIRSRLVVGQAVASLNLDWRVEPALAPGFGTMVARYNLPVIGAFLPVRFARPGESLVLQQLTVPPSWLDTPLELTVGEAGTFTLATPDGESREGRVGEPLALPDIGFYLTVGRIEAPEGRVYTLMQVNESAAITSLRDRLSVSERGRSSGILDLRITGADSSENVRALNAVLNAYRGQNVSRSAAQAEGSLDFIRQQIPQAEQTLRDAEAALNAFRQQQVSVDLTLETQTLLTSVTNIEGQIAELRLREDELSQRYTPSHPTYRLLIEERTRLEARLAELRAQVGELPETQRQIVNLTRDMELAQQLYTELLTRAQQVEVLRASTIGNVRIVDTAAATLNPIAPRRAQVLMIGLILGMIAGIALVLVRNALHKGVQDASEIEQLGLPMFATINYSPHSDTMGKRKDQQPILALERPDDMAIEAFRSLRTSLHFGMLDAKSPTLAVTSAHPSAGKSFVSTNLAVVAAQAGQRVCLIDADMRRGQLRRFFNLPRSQPGLADILSGERAVEDVILMGPVPDFYVIPTGKYPPNPSELLLRAQMRELLDWCGENFDLTILDCPPTLAVTDPVIVSREAGATLFIARHDLTHPKEIDASMKIYASAGLRYNGAVLNGFDPRKARNSSRYGYAYGYRYEYKQRTD</sequence>
<feature type="region of interest" description="Disordered" evidence="15">
    <location>
        <begin position="26"/>
        <end position="48"/>
    </location>
</feature>
<evidence type="ECO:0000259" key="19">
    <source>
        <dbReference type="Pfam" id="PF13807"/>
    </source>
</evidence>
<comment type="subcellular location">
    <subcellularLocation>
        <location evidence="1">Cell inner membrane</location>
        <topology evidence="1">Multi-pass membrane protein</topology>
    </subcellularLocation>
</comment>
<proteinExistence type="inferred from homology"/>
<dbReference type="PANTHER" id="PTHR32309">
    <property type="entry name" value="TYROSINE-PROTEIN KINASE"/>
    <property type="match status" value="1"/>
</dbReference>
<feature type="domain" description="AAA" evidence="18">
    <location>
        <begin position="579"/>
        <end position="693"/>
    </location>
</feature>
<evidence type="ECO:0000259" key="17">
    <source>
        <dbReference type="Pfam" id="PF02706"/>
    </source>
</evidence>
<dbReference type="EMBL" id="QDDR01000007">
    <property type="protein sequence ID" value="PVE46957.1"/>
    <property type="molecule type" value="Genomic_DNA"/>
</dbReference>
<evidence type="ECO:0000256" key="4">
    <source>
        <dbReference type="ARBA" id="ARBA00022519"/>
    </source>
</evidence>
<dbReference type="GO" id="GO:0042802">
    <property type="term" value="F:identical protein binding"/>
    <property type="evidence" value="ECO:0007669"/>
    <property type="project" value="UniProtKB-ARBA"/>
</dbReference>
<dbReference type="Pfam" id="PF23607">
    <property type="entry name" value="WZC_N"/>
    <property type="match status" value="1"/>
</dbReference>
<dbReference type="InterPro" id="IPR050445">
    <property type="entry name" value="Bact_polysacc_biosynth/exp"/>
</dbReference>
<organism evidence="20 21">
    <name type="scientific">Pararhodobacter aggregans</name>
    <dbReference type="NCBI Taxonomy" id="404875"/>
    <lineage>
        <taxon>Bacteria</taxon>
        <taxon>Pseudomonadati</taxon>
        <taxon>Pseudomonadota</taxon>
        <taxon>Alphaproteobacteria</taxon>
        <taxon>Rhodobacterales</taxon>
        <taxon>Paracoccaceae</taxon>
        <taxon>Pararhodobacter</taxon>
    </lineage>
</organism>
<dbReference type="InterPro" id="IPR032807">
    <property type="entry name" value="GNVR"/>
</dbReference>
<dbReference type="Pfam" id="PF13614">
    <property type="entry name" value="AAA_31"/>
    <property type="match status" value="1"/>
</dbReference>
<dbReference type="Pfam" id="PF02706">
    <property type="entry name" value="Wzz"/>
    <property type="match status" value="1"/>
</dbReference>
<protein>
    <submittedName>
        <fullName evidence="20">Acetyltransferase</fullName>
    </submittedName>
</protein>
<evidence type="ECO:0000313" key="21">
    <source>
        <dbReference type="Proteomes" id="UP000244810"/>
    </source>
</evidence>
<keyword evidence="14" id="KW-0175">Coiled coil</keyword>
<dbReference type="GO" id="GO:0004713">
    <property type="term" value="F:protein tyrosine kinase activity"/>
    <property type="evidence" value="ECO:0007669"/>
    <property type="project" value="UniProtKB-KW"/>
</dbReference>
<dbReference type="SUPFAM" id="SSF52540">
    <property type="entry name" value="P-loop containing nucleoside triphosphate hydrolases"/>
    <property type="match status" value="1"/>
</dbReference>
<accession>A0A2T7UQK4</accession>
<dbReference type="PANTHER" id="PTHR32309:SF32">
    <property type="entry name" value="TYROSINE-PROTEIN KINASE ETK-RELATED"/>
    <property type="match status" value="1"/>
</dbReference>
<feature type="coiled-coil region" evidence="14">
    <location>
        <begin position="319"/>
        <end position="435"/>
    </location>
</feature>
<dbReference type="InterPro" id="IPR027417">
    <property type="entry name" value="P-loop_NTPase"/>
</dbReference>
<gene>
    <name evidence="20" type="ORF">DDE23_14895</name>
</gene>
<dbReference type="NCBIfam" id="TIGR01007">
    <property type="entry name" value="eps_fam"/>
    <property type="match status" value="1"/>
</dbReference>
<feature type="domain" description="Tyrosine-protein kinase G-rich" evidence="19">
    <location>
        <begin position="417"/>
        <end position="498"/>
    </location>
</feature>
<feature type="transmembrane region" description="Helical" evidence="16">
    <location>
        <begin position="477"/>
        <end position="495"/>
    </location>
</feature>
<evidence type="ECO:0000256" key="14">
    <source>
        <dbReference type="SAM" id="Coils"/>
    </source>
</evidence>
<comment type="similarity">
    <text evidence="2">Belongs to the etk/wzc family.</text>
</comment>
<keyword evidence="4" id="KW-0997">Cell inner membrane</keyword>
<dbReference type="InterPro" id="IPR025669">
    <property type="entry name" value="AAA_dom"/>
</dbReference>
<keyword evidence="3" id="KW-1003">Cell membrane</keyword>
<keyword evidence="9" id="KW-0067">ATP-binding</keyword>
<evidence type="ECO:0000256" key="6">
    <source>
        <dbReference type="ARBA" id="ARBA00022692"/>
    </source>
</evidence>
<comment type="catalytic activity">
    <reaction evidence="13">
        <text>L-tyrosyl-[protein] + ATP = O-phospho-L-tyrosyl-[protein] + ADP + H(+)</text>
        <dbReference type="Rhea" id="RHEA:10596"/>
        <dbReference type="Rhea" id="RHEA-COMP:10136"/>
        <dbReference type="Rhea" id="RHEA-COMP:20101"/>
        <dbReference type="ChEBI" id="CHEBI:15378"/>
        <dbReference type="ChEBI" id="CHEBI:30616"/>
        <dbReference type="ChEBI" id="CHEBI:46858"/>
        <dbReference type="ChEBI" id="CHEBI:61978"/>
        <dbReference type="ChEBI" id="CHEBI:456216"/>
    </reaction>
</comment>
<evidence type="ECO:0000313" key="20">
    <source>
        <dbReference type="EMBL" id="PVE46957.1"/>
    </source>
</evidence>
<reference evidence="20 21" key="1">
    <citation type="journal article" date="2011" name="Syst. Appl. Microbiol.">
        <title>Defluviimonas denitrificans gen. nov., sp. nov., and Pararhodobacter aggregans gen. nov., sp. nov., non-phototrophic Rhodobacteraceae from the biofilter of a marine aquaculture.</title>
        <authorList>
            <person name="Foesel B.U."/>
            <person name="Drake H.L."/>
            <person name="Schramm A."/>
        </authorList>
    </citation>
    <scope>NUCLEOTIDE SEQUENCE [LARGE SCALE GENOMIC DNA]</scope>
    <source>
        <strain evidence="20 21">D1-19</strain>
    </source>
</reference>
<evidence type="ECO:0000256" key="7">
    <source>
        <dbReference type="ARBA" id="ARBA00022741"/>
    </source>
</evidence>
<keyword evidence="11 16" id="KW-0472">Membrane</keyword>
<evidence type="ECO:0000256" key="12">
    <source>
        <dbReference type="ARBA" id="ARBA00023137"/>
    </source>
</evidence>
<dbReference type="Pfam" id="PF13807">
    <property type="entry name" value="GNVR"/>
    <property type="match status" value="1"/>
</dbReference>